<dbReference type="PANTHER" id="PTHR21451">
    <property type="entry name" value="HISTONE H3 METHYLTRANSFERASE"/>
    <property type="match status" value="1"/>
</dbReference>
<keyword evidence="2 6" id="KW-0489">Methyltransferase</keyword>
<comment type="function">
    <text evidence="6">Histone methyltransferase that specifically trimethylates histone H3 to form H3K79me3. This methylation is required for telomere silencing and for the pachytene checkpoint during the meiotic cell cycle by allowing the recruitment of RAD9 to double strand breaks. Nucleosomes are preferred as substrate compared to free histone.</text>
</comment>
<dbReference type="InterPro" id="IPR001005">
    <property type="entry name" value="SANT/Myb"/>
</dbReference>
<keyword evidence="5 6" id="KW-0539">Nucleus</keyword>
<gene>
    <name evidence="8" type="ORF">JG688_00012894</name>
</gene>
<evidence type="ECO:0000313" key="9">
    <source>
        <dbReference type="Proteomes" id="UP000709295"/>
    </source>
</evidence>
<dbReference type="EC" id="2.1.1.360" evidence="6"/>
<dbReference type="EMBL" id="JAENGY010001038">
    <property type="protein sequence ID" value="KAG6953280.1"/>
    <property type="molecule type" value="Genomic_DNA"/>
</dbReference>
<dbReference type="Pfam" id="PF08123">
    <property type="entry name" value="DOT1"/>
    <property type="match status" value="1"/>
</dbReference>
<dbReference type="Proteomes" id="UP000709295">
    <property type="component" value="Unassembled WGS sequence"/>
</dbReference>
<comment type="miscellaneous">
    <text evidence="6">In contrast to other lysine histone methyltransferases, it does not contain a SET domain, suggesting the existence of another mechanism for methylation of lysine residues of histones.</text>
</comment>
<proteinExistence type="inferred from homology"/>
<dbReference type="PROSITE" id="PS51569">
    <property type="entry name" value="DOT1"/>
    <property type="match status" value="1"/>
</dbReference>
<evidence type="ECO:0000259" key="7">
    <source>
        <dbReference type="PROSITE" id="PS51569"/>
    </source>
</evidence>
<dbReference type="PANTHER" id="PTHR21451:SF0">
    <property type="entry name" value="HISTONE-LYSINE N-METHYLTRANSFERASE, H3 LYSINE-79 SPECIFIC"/>
    <property type="match status" value="1"/>
</dbReference>
<feature type="domain" description="DOT1" evidence="7">
    <location>
        <begin position="1"/>
        <end position="272"/>
    </location>
</feature>
<reference evidence="8" key="1">
    <citation type="submission" date="2021-01" db="EMBL/GenBank/DDBJ databases">
        <title>Phytophthora aleatoria, a newly-described species from Pinus radiata is distinct from Phytophthora cactorum isolates based on comparative genomics.</title>
        <authorList>
            <person name="Mcdougal R."/>
            <person name="Panda P."/>
            <person name="Williams N."/>
            <person name="Studholme D.J."/>
        </authorList>
    </citation>
    <scope>NUCLEOTIDE SEQUENCE</scope>
    <source>
        <strain evidence="8">NZFS 4037</strain>
    </source>
</reference>
<evidence type="ECO:0000256" key="3">
    <source>
        <dbReference type="ARBA" id="ARBA00022679"/>
    </source>
</evidence>
<keyword evidence="3 6" id="KW-0808">Transferase</keyword>
<comment type="catalytic activity">
    <reaction evidence="6">
        <text>L-lysyl(79)-[histone H3] + 3 S-adenosyl-L-methionine = N(6),N(6),N(6)-trimethyl-L-lysyl(79)-[histone H3] + 3 S-adenosyl-L-homocysteine + 3 H(+)</text>
        <dbReference type="Rhea" id="RHEA:60328"/>
        <dbReference type="Rhea" id="RHEA-COMP:15549"/>
        <dbReference type="Rhea" id="RHEA-COMP:15552"/>
        <dbReference type="ChEBI" id="CHEBI:15378"/>
        <dbReference type="ChEBI" id="CHEBI:29969"/>
        <dbReference type="ChEBI" id="CHEBI:57856"/>
        <dbReference type="ChEBI" id="CHEBI:59789"/>
        <dbReference type="ChEBI" id="CHEBI:61961"/>
        <dbReference type="EC" id="2.1.1.360"/>
    </reaction>
</comment>
<name>A0A8J5M4D2_9STRA</name>
<keyword evidence="4 6" id="KW-0949">S-adenosyl-L-methionine</keyword>
<comment type="similarity">
    <text evidence="6">Belongs to the class I-like SAM-binding methyltransferase superfamily. DOT1 family.</text>
</comment>
<dbReference type="GO" id="GO:0140956">
    <property type="term" value="F:histone H3K79 trimethyltransferase activity"/>
    <property type="evidence" value="ECO:0007669"/>
    <property type="project" value="UniProtKB-EC"/>
</dbReference>
<organism evidence="8 9">
    <name type="scientific">Phytophthora aleatoria</name>
    <dbReference type="NCBI Taxonomy" id="2496075"/>
    <lineage>
        <taxon>Eukaryota</taxon>
        <taxon>Sar</taxon>
        <taxon>Stramenopiles</taxon>
        <taxon>Oomycota</taxon>
        <taxon>Peronosporomycetes</taxon>
        <taxon>Peronosporales</taxon>
        <taxon>Peronosporaceae</taxon>
        <taxon>Phytophthora</taxon>
    </lineage>
</organism>
<dbReference type="GO" id="GO:0006281">
    <property type="term" value="P:DNA repair"/>
    <property type="evidence" value="ECO:0007669"/>
    <property type="project" value="TreeGrafter"/>
</dbReference>
<evidence type="ECO:0000256" key="2">
    <source>
        <dbReference type="ARBA" id="ARBA00022603"/>
    </source>
</evidence>
<dbReference type="GO" id="GO:0032259">
    <property type="term" value="P:methylation"/>
    <property type="evidence" value="ECO:0007669"/>
    <property type="project" value="UniProtKB-KW"/>
</dbReference>
<dbReference type="AlphaFoldDB" id="A0A8J5M4D2"/>
<evidence type="ECO:0000256" key="6">
    <source>
        <dbReference type="RuleBase" id="RU271113"/>
    </source>
</evidence>
<sequence length="272" mass="30510">MPSTTFLEEEDKMLVQIASKYLEQGSKRIAWKDVARKMKRWKRSPEELARRINSLKPIATIFESVTRQEVVYPGCSPHLNAGEILPSGVSALIAAIQHVGVIQPADVFMDIGSGVGNVIVQFALTTPVRACVGIEIRDQFVDRCHDVLGENVATWPDLQKVEVYAVDANQVELSMIYPFSSSTIVFANNLRFEPATTNHITSEFLFLTDAWLSAVTSEICPRHNSMCTQEFCSRWMVHSFVDVPVSWTSNTVTVYLYTEEKSLTITTNVKIC</sequence>
<protein>
    <recommendedName>
        <fullName evidence="6">Histone-lysine N-methyltransferase, H3 lysine-79 specific</fullName>
        <ecNumber evidence="6">2.1.1.360</ecNumber>
    </recommendedName>
    <alternativeName>
        <fullName evidence="6">Histone H3-K79 methyltransferase</fullName>
    </alternativeName>
</protein>
<dbReference type="InterPro" id="IPR025789">
    <property type="entry name" value="DOT1_dom"/>
</dbReference>
<keyword evidence="6" id="KW-0156">Chromatin regulator</keyword>
<dbReference type="GO" id="GO:0005634">
    <property type="term" value="C:nucleus"/>
    <property type="evidence" value="ECO:0007669"/>
    <property type="project" value="UniProtKB-SubCell"/>
</dbReference>
<evidence type="ECO:0000313" key="8">
    <source>
        <dbReference type="EMBL" id="KAG6953280.1"/>
    </source>
</evidence>
<evidence type="ECO:0000256" key="1">
    <source>
        <dbReference type="ARBA" id="ARBA00004123"/>
    </source>
</evidence>
<keyword evidence="9" id="KW-1185">Reference proteome</keyword>
<dbReference type="CDD" id="cd00167">
    <property type="entry name" value="SANT"/>
    <property type="match status" value="1"/>
</dbReference>
<comment type="subcellular location">
    <subcellularLocation>
        <location evidence="1 6">Nucleus</location>
    </subcellularLocation>
</comment>
<dbReference type="GO" id="GO:0000077">
    <property type="term" value="P:DNA damage checkpoint signaling"/>
    <property type="evidence" value="ECO:0007669"/>
    <property type="project" value="TreeGrafter"/>
</dbReference>
<evidence type="ECO:0000256" key="4">
    <source>
        <dbReference type="ARBA" id="ARBA00022691"/>
    </source>
</evidence>
<dbReference type="InterPro" id="IPR030445">
    <property type="entry name" value="H3-K79_meTrfase"/>
</dbReference>
<accession>A0A8J5M4D2</accession>
<evidence type="ECO:0000256" key="5">
    <source>
        <dbReference type="ARBA" id="ARBA00023242"/>
    </source>
</evidence>
<comment type="caution">
    <text evidence="8">The sequence shown here is derived from an EMBL/GenBank/DDBJ whole genome shotgun (WGS) entry which is preliminary data.</text>
</comment>